<dbReference type="InterPro" id="IPR028098">
    <property type="entry name" value="Glyco_trans_4-like_N"/>
</dbReference>
<evidence type="ECO:0000313" key="2">
    <source>
        <dbReference type="EMBL" id="SNR88868.1"/>
    </source>
</evidence>
<dbReference type="Proteomes" id="UP000198324">
    <property type="component" value="Unassembled WGS sequence"/>
</dbReference>
<dbReference type="RefSeq" id="WP_089273760.1">
    <property type="nucleotide sequence ID" value="NZ_FZOC01000003.1"/>
</dbReference>
<reference evidence="2 3" key="1">
    <citation type="submission" date="2017-06" db="EMBL/GenBank/DDBJ databases">
        <authorList>
            <person name="Kim H.J."/>
            <person name="Triplett B.A."/>
        </authorList>
    </citation>
    <scope>NUCLEOTIDE SEQUENCE [LARGE SCALE GENOMIC DNA]</scope>
    <source>
        <strain evidence="2 3">DSM 13116</strain>
    </source>
</reference>
<dbReference type="Pfam" id="PF13692">
    <property type="entry name" value="Glyco_trans_1_4"/>
    <property type="match status" value="1"/>
</dbReference>
<feature type="domain" description="Glycosyltransferase subfamily 4-like N-terminal" evidence="1">
    <location>
        <begin position="13"/>
        <end position="176"/>
    </location>
</feature>
<accession>A0A239A185</accession>
<keyword evidence="3" id="KW-1185">Reference proteome</keyword>
<protein>
    <submittedName>
        <fullName evidence="2">Glycosyltransferase involved in cell wall bisynthesis</fullName>
    </submittedName>
</protein>
<dbReference type="SUPFAM" id="SSF53756">
    <property type="entry name" value="UDP-Glycosyltransferase/glycogen phosphorylase"/>
    <property type="match status" value="1"/>
</dbReference>
<name>A0A239A185_9BACT</name>
<dbReference type="OrthoDB" id="9803091at2"/>
<dbReference type="GO" id="GO:0016757">
    <property type="term" value="F:glycosyltransferase activity"/>
    <property type="evidence" value="ECO:0007669"/>
    <property type="project" value="TreeGrafter"/>
</dbReference>
<evidence type="ECO:0000313" key="3">
    <source>
        <dbReference type="Proteomes" id="UP000198324"/>
    </source>
</evidence>
<gene>
    <name evidence="2" type="ORF">SAMN04488503_1733</name>
</gene>
<dbReference type="Pfam" id="PF13439">
    <property type="entry name" value="Glyco_transf_4"/>
    <property type="match status" value="1"/>
</dbReference>
<sequence>MRILMSIPSLERGGAERQFAALAAGLAARGHEVLAVTLDRAGPLAGELGRARLVELMRGAGRNGLGALAALAGLLRREAPQVHYAFLPTCTVRAAMLAPLVPATRLVLGIRAADSARGPNAPRRLAGRLLLELEARLSPLADLVVANSEAARKACVGRGFAPGRLHVVANSVDTARFLPDRERGAALRRQWGVVAGQTLVGVAARLDPHKGHAVFLEAAALASAARPDLRFVCLGGGPQTLAAGLRERALALGVADRVAWTGEHADMPAAYNALDMLCLPSERESAPNVLAEGLACGLPCLASRVGDCEGMLGECGLTVAPGDAVALAGGMLALLARREAEGAGLAVRCRARAEGLFSVERMVEETEALFLKTRGAGGRQG</sequence>
<dbReference type="PANTHER" id="PTHR12526:SF636">
    <property type="entry name" value="BLL3647 PROTEIN"/>
    <property type="match status" value="1"/>
</dbReference>
<keyword evidence="2" id="KW-0808">Transferase</keyword>
<proteinExistence type="predicted"/>
<dbReference type="Gene3D" id="3.40.50.2000">
    <property type="entry name" value="Glycogen Phosphorylase B"/>
    <property type="match status" value="2"/>
</dbReference>
<dbReference type="EMBL" id="FZOC01000003">
    <property type="protein sequence ID" value="SNR88868.1"/>
    <property type="molecule type" value="Genomic_DNA"/>
</dbReference>
<dbReference type="PANTHER" id="PTHR12526">
    <property type="entry name" value="GLYCOSYLTRANSFERASE"/>
    <property type="match status" value="1"/>
</dbReference>
<organism evidence="2 3">
    <name type="scientific">Humidesulfovibrio mexicanus</name>
    <dbReference type="NCBI Taxonomy" id="147047"/>
    <lineage>
        <taxon>Bacteria</taxon>
        <taxon>Pseudomonadati</taxon>
        <taxon>Thermodesulfobacteriota</taxon>
        <taxon>Desulfovibrionia</taxon>
        <taxon>Desulfovibrionales</taxon>
        <taxon>Desulfovibrionaceae</taxon>
        <taxon>Humidesulfovibrio</taxon>
    </lineage>
</organism>
<evidence type="ECO:0000259" key="1">
    <source>
        <dbReference type="Pfam" id="PF13439"/>
    </source>
</evidence>
<dbReference type="AlphaFoldDB" id="A0A239A185"/>